<evidence type="ECO:0000256" key="5">
    <source>
        <dbReference type="ARBA" id="ARBA00010185"/>
    </source>
</evidence>
<evidence type="ECO:0000256" key="3">
    <source>
        <dbReference type="ARBA" id="ARBA00005119"/>
    </source>
</evidence>
<evidence type="ECO:0000256" key="1">
    <source>
        <dbReference type="ARBA" id="ARBA00001698"/>
    </source>
</evidence>
<protein>
    <recommendedName>
        <fullName evidence="7 18">Phosphatidate cytidylyltransferase</fullName>
        <ecNumber evidence="6 18">2.7.7.41</ecNumber>
    </recommendedName>
</protein>
<organism evidence="20 21">
    <name type="scientific">Ahrensia marina</name>
    <dbReference type="NCBI Taxonomy" id="1514904"/>
    <lineage>
        <taxon>Bacteria</taxon>
        <taxon>Pseudomonadati</taxon>
        <taxon>Pseudomonadota</taxon>
        <taxon>Alphaproteobacteria</taxon>
        <taxon>Hyphomicrobiales</taxon>
        <taxon>Ahrensiaceae</taxon>
        <taxon>Ahrensia</taxon>
    </lineage>
</organism>
<feature type="transmembrane region" description="Helical" evidence="19">
    <location>
        <begin position="198"/>
        <end position="215"/>
    </location>
</feature>
<dbReference type="RefSeq" id="WP_053999058.1">
    <property type="nucleotide sequence ID" value="NZ_JXMU01000011.1"/>
</dbReference>
<dbReference type="PATRIC" id="fig|1514904.3.peg.674"/>
<evidence type="ECO:0000256" key="7">
    <source>
        <dbReference type="ARBA" id="ARBA00019373"/>
    </source>
</evidence>
<comment type="pathway">
    <text evidence="4">Lipid metabolism.</text>
</comment>
<feature type="transmembrane region" description="Helical" evidence="19">
    <location>
        <begin position="130"/>
        <end position="150"/>
    </location>
</feature>
<keyword evidence="12 18" id="KW-0548">Nucleotidyltransferase</keyword>
<feature type="transmembrane region" description="Helical" evidence="19">
    <location>
        <begin position="171"/>
        <end position="192"/>
    </location>
</feature>
<dbReference type="PANTHER" id="PTHR46382">
    <property type="entry name" value="PHOSPHATIDATE CYTIDYLYLTRANSFERASE"/>
    <property type="match status" value="1"/>
</dbReference>
<keyword evidence="10 18" id="KW-0808">Transferase</keyword>
<dbReference type="GO" id="GO:0004605">
    <property type="term" value="F:phosphatidate cytidylyltransferase activity"/>
    <property type="evidence" value="ECO:0007669"/>
    <property type="project" value="UniProtKB-EC"/>
</dbReference>
<comment type="catalytic activity">
    <reaction evidence="1 18">
        <text>a 1,2-diacyl-sn-glycero-3-phosphate + CTP + H(+) = a CDP-1,2-diacyl-sn-glycerol + diphosphate</text>
        <dbReference type="Rhea" id="RHEA:16229"/>
        <dbReference type="ChEBI" id="CHEBI:15378"/>
        <dbReference type="ChEBI" id="CHEBI:33019"/>
        <dbReference type="ChEBI" id="CHEBI:37563"/>
        <dbReference type="ChEBI" id="CHEBI:58332"/>
        <dbReference type="ChEBI" id="CHEBI:58608"/>
        <dbReference type="EC" id="2.7.7.41"/>
    </reaction>
</comment>
<keyword evidence="16" id="KW-0594">Phospholipid biosynthesis</keyword>
<evidence type="ECO:0000256" key="13">
    <source>
        <dbReference type="ARBA" id="ARBA00022989"/>
    </source>
</evidence>
<evidence type="ECO:0000256" key="10">
    <source>
        <dbReference type="ARBA" id="ARBA00022679"/>
    </source>
</evidence>
<keyword evidence="17" id="KW-1208">Phospholipid metabolism</keyword>
<dbReference type="PROSITE" id="PS01315">
    <property type="entry name" value="CDS"/>
    <property type="match status" value="1"/>
</dbReference>
<evidence type="ECO:0000256" key="17">
    <source>
        <dbReference type="ARBA" id="ARBA00023264"/>
    </source>
</evidence>
<feature type="transmembrane region" description="Helical" evidence="19">
    <location>
        <begin position="245"/>
        <end position="270"/>
    </location>
</feature>
<comment type="subcellular location">
    <subcellularLocation>
        <location evidence="2">Cell membrane</location>
        <topology evidence="2">Multi-pass membrane protein</topology>
    </subcellularLocation>
</comment>
<name>A0A0M9GMS2_9HYPH</name>
<dbReference type="GO" id="GO:0005886">
    <property type="term" value="C:plasma membrane"/>
    <property type="evidence" value="ECO:0007669"/>
    <property type="project" value="UniProtKB-SubCell"/>
</dbReference>
<dbReference type="AlphaFoldDB" id="A0A0M9GMS2"/>
<keyword evidence="13 19" id="KW-1133">Transmembrane helix</keyword>
<gene>
    <name evidence="20" type="ORF">SU32_09230</name>
</gene>
<dbReference type="GO" id="GO:0016024">
    <property type="term" value="P:CDP-diacylglycerol biosynthetic process"/>
    <property type="evidence" value="ECO:0007669"/>
    <property type="project" value="UniProtKB-UniPathway"/>
</dbReference>
<dbReference type="EMBL" id="JXMU01000011">
    <property type="protein sequence ID" value="KPB01413.1"/>
    <property type="molecule type" value="Genomic_DNA"/>
</dbReference>
<sequence>MSELRLRVISGIIMAVVFLFAVFVGGWIFALLIGLMSAVVWSEWANIMLPDSDDRAKFVGFACVAGMTLAFLFFSGTLLFLAVIAIFGIASGLLLSWVGGTRSVIGLLYACGFLIAMVSLRGAFEYTVGLIAILYLCVTVWFTDIGAYFVGRAVGGPKLAPAISPNKTMSGAIGGVLAAAFGAWIIIILAGLHNQGGLLLLAIVLSAVSQMGDLFESGIKRRAGVKDSGYIIPGHGGLMDRIDGLLFAAIVLWMLGAIVGGLAAPASAFFV</sequence>
<evidence type="ECO:0000256" key="16">
    <source>
        <dbReference type="ARBA" id="ARBA00023209"/>
    </source>
</evidence>
<keyword evidence="8" id="KW-1003">Cell membrane</keyword>
<comment type="pathway">
    <text evidence="3 18">Phospholipid metabolism; CDP-diacylglycerol biosynthesis; CDP-diacylglycerol from sn-glycerol 3-phosphate: step 3/3.</text>
</comment>
<dbReference type="OrthoDB" id="9799199at2"/>
<dbReference type="PANTHER" id="PTHR46382:SF1">
    <property type="entry name" value="PHOSPHATIDATE CYTIDYLYLTRANSFERASE"/>
    <property type="match status" value="1"/>
</dbReference>
<feature type="transmembrane region" description="Helical" evidence="19">
    <location>
        <begin position="12"/>
        <end position="39"/>
    </location>
</feature>
<feature type="transmembrane region" description="Helical" evidence="19">
    <location>
        <begin position="59"/>
        <end position="92"/>
    </location>
</feature>
<evidence type="ECO:0000256" key="15">
    <source>
        <dbReference type="ARBA" id="ARBA00023136"/>
    </source>
</evidence>
<evidence type="ECO:0000256" key="18">
    <source>
        <dbReference type="RuleBase" id="RU003938"/>
    </source>
</evidence>
<evidence type="ECO:0000256" key="19">
    <source>
        <dbReference type="SAM" id="Phobius"/>
    </source>
</evidence>
<evidence type="ECO:0000256" key="8">
    <source>
        <dbReference type="ARBA" id="ARBA00022475"/>
    </source>
</evidence>
<dbReference type="EC" id="2.7.7.41" evidence="6 18"/>
<evidence type="ECO:0000256" key="4">
    <source>
        <dbReference type="ARBA" id="ARBA00005189"/>
    </source>
</evidence>
<dbReference type="InterPro" id="IPR000374">
    <property type="entry name" value="PC_trans"/>
</dbReference>
<evidence type="ECO:0000256" key="6">
    <source>
        <dbReference type="ARBA" id="ARBA00012487"/>
    </source>
</evidence>
<evidence type="ECO:0000256" key="14">
    <source>
        <dbReference type="ARBA" id="ARBA00023098"/>
    </source>
</evidence>
<dbReference type="Proteomes" id="UP000038011">
    <property type="component" value="Unassembled WGS sequence"/>
</dbReference>
<evidence type="ECO:0000256" key="2">
    <source>
        <dbReference type="ARBA" id="ARBA00004651"/>
    </source>
</evidence>
<comment type="caution">
    <text evidence="20">The sequence shown here is derived from an EMBL/GenBank/DDBJ whole genome shotgun (WGS) entry which is preliminary data.</text>
</comment>
<keyword evidence="14" id="KW-0443">Lipid metabolism</keyword>
<accession>A0A0M9GMS2</accession>
<evidence type="ECO:0000313" key="20">
    <source>
        <dbReference type="EMBL" id="KPB01413.1"/>
    </source>
</evidence>
<proteinExistence type="inferred from homology"/>
<comment type="similarity">
    <text evidence="5 18">Belongs to the CDS family.</text>
</comment>
<feature type="transmembrane region" description="Helical" evidence="19">
    <location>
        <begin position="104"/>
        <end position="124"/>
    </location>
</feature>
<keyword evidence="9" id="KW-0444">Lipid biosynthesis</keyword>
<evidence type="ECO:0000256" key="12">
    <source>
        <dbReference type="ARBA" id="ARBA00022695"/>
    </source>
</evidence>
<keyword evidence="21" id="KW-1185">Reference proteome</keyword>
<evidence type="ECO:0000256" key="9">
    <source>
        <dbReference type="ARBA" id="ARBA00022516"/>
    </source>
</evidence>
<keyword evidence="11 18" id="KW-0812">Transmembrane</keyword>
<keyword evidence="15 19" id="KW-0472">Membrane</keyword>
<dbReference type="Pfam" id="PF01148">
    <property type="entry name" value="CTP_transf_1"/>
    <property type="match status" value="1"/>
</dbReference>
<dbReference type="STRING" id="1514904.SU32_09230"/>
<dbReference type="UniPathway" id="UPA00557">
    <property type="reaction ID" value="UER00614"/>
</dbReference>
<evidence type="ECO:0000256" key="11">
    <source>
        <dbReference type="ARBA" id="ARBA00022692"/>
    </source>
</evidence>
<reference evidence="20 21" key="1">
    <citation type="submission" date="2015-01" db="EMBL/GenBank/DDBJ databases">
        <title>Ahrensia donghaiensis sp. nov., a novel dimethylsulphoniopropionate-cleavage bacterium isolated from seawater and emended descriptions of the genus Ahrensia and Ahrensia kielensis.</title>
        <authorList>
            <person name="Liu J."/>
        </authorList>
    </citation>
    <scope>NUCLEOTIDE SEQUENCE [LARGE SCALE GENOMIC DNA]</scope>
    <source>
        <strain evidence="20 21">LZD062</strain>
    </source>
</reference>
<evidence type="ECO:0000313" key="21">
    <source>
        <dbReference type="Proteomes" id="UP000038011"/>
    </source>
</evidence>